<dbReference type="RefSeq" id="XP_035346878.1">
    <property type="nucleotide sequence ID" value="XM_035490985.1"/>
</dbReference>
<evidence type="ECO:0008006" key="3">
    <source>
        <dbReference type="Google" id="ProtNLM"/>
    </source>
</evidence>
<protein>
    <recommendedName>
        <fullName evidence="3">Aminoglycoside phosphotransferase domain-containing protein</fullName>
    </recommendedName>
</protein>
<dbReference type="AlphaFoldDB" id="A0A7H8R330"/>
<gene>
    <name evidence="1" type="ORF">TRUGW13939_07848</name>
</gene>
<reference evidence="2" key="1">
    <citation type="submission" date="2020-06" db="EMBL/GenBank/DDBJ databases">
        <title>A chromosome-scale genome assembly of Talaromyces rugulosus W13939.</title>
        <authorList>
            <person name="Wang B."/>
            <person name="Guo L."/>
            <person name="Ye K."/>
            <person name="Wang L."/>
        </authorList>
    </citation>
    <scope>NUCLEOTIDE SEQUENCE [LARGE SCALE GENOMIC DNA]</scope>
    <source>
        <strain evidence="2">W13939</strain>
    </source>
</reference>
<dbReference type="GeneID" id="55995338"/>
<dbReference type="PANTHER" id="PTHR21310:SF39">
    <property type="entry name" value="AMINOGLYCOSIDE PHOSPHOTRANSFERASE DOMAIN-CONTAINING PROTEIN"/>
    <property type="match status" value="1"/>
</dbReference>
<evidence type="ECO:0000313" key="2">
    <source>
        <dbReference type="Proteomes" id="UP000509510"/>
    </source>
</evidence>
<keyword evidence="2" id="KW-1185">Reference proteome</keyword>
<proteinExistence type="predicted"/>
<dbReference type="InterPro" id="IPR011009">
    <property type="entry name" value="Kinase-like_dom_sf"/>
</dbReference>
<dbReference type="Proteomes" id="UP000509510">
    <property type="component" value="Chromosome IV"/>
</dbReference>
<sequence length="214" mass="23496">MEPVFCPIVDPASKDDSGDFPPDNVDLDFVTNESLVALLDSAPIIYQLGGTTVVRLSKELAMKGGGSVLPCEAETLKLIESSNCSIRAPRVRRSFQLPDETQYFGTMGYIVMDYIRGQSLDKLWEELTDERRLDIASQTATMILEIQSIDIPTPGPLNAGPCRGRFFTHYSAALSSQQSYPDFNALVLSLIPSYPIEHRQLDSIAYGLTTAALA</sequence>
<accession>A0A7H8R330</accession>
<dbReference type="OrthoDB" id="3250044at2759"/>
<organism evidence="1 2">
    <name type="scientific">Talaromyces rugulosus</name>
    <name type="common">Penicillium rugulosum</name>
    <dbReference type="NCBI Taxonomy" id="121627"/>
    <lineage>
        <taxon>Eukaryota</taxon>
        <taxon>Fungi</taxon>
        <taxon>Dikarya</taxon>
        <taxon>Ascomycota</taxon>
        <taxon>Pezizomycotina</taxon>
        <taxon>Eurotiomycetes</taxon>
        <taxon>Eurotiomycetidae</taxon>
        <taxon>Eurotiales</taxon>
        <taxon>Trichocomaceae</taxon>
        <taxon>Talaromyces</taxon>
        <taxon>Talaromyces sect. Islandici</taxon>
    </lineage>
</organism>
<name>A0A7H8R330_TALRU</name>
<dbReference type="EMBL" id="CP055901">
    <property type="protein sequence ID" value="QKX60702.1"/>
    <property type="molecule type" value="Genomic_DNA"/>
</dbReference>
<dbReference type="PANTHER" id="PTHR21310">
    <property type="entry name" value="AMINOGLYCOSIDE PHOSPHOTRANSFERASE-RELATED-RELATED"/>
    <property type="match status" value="1"/>
</dbReference>
<dbReference type="InterPro" id="IPR051678">
    <property type="entry name" value="AGP_Transferase"/>
</dbReference>
<dbReference type="KEGG" id="trg:TRUGW13939_07848"/>
<evidence type="ECO:0000313" key="1">
    <source>
        <dbReference type="EMBL" id="QKX60702.1"/>
    </source>
</evidence>
<dbReference type="SUPFAM" id="SSF56112">
    <property type="entry name" value="Protein kinase-like (PK-like)"/>
    <property type="match status" value="1"/>
</dbReference>